<keyword evidence="2" id="KW-1185">Reference proteome</keyword>
<dbReference type="Proteomes" id="UP001056120">
    <property type="component" value="Linkage Group LG24"/>
</dbReference>
<dbReference type="EMBL" id="CM042041">
    <property type="protein sequence ID" value="KAI3712153.1"/>
    <property type="molecule type" value="Genomic_DNA"/>
</dbReference>
<reference evidence="1 2" key="2">
    <citation type="journal article" date="2022" name="Mol. Ecol. Resour.">
        <title>The genomes of chicory, endive, great burdock and yacon provide insights into Asteraceae paleo-polyploidization history and plant inulin production.</title>
        <authorList>
            <person name="Fan W."/>
            <person name="Wang S."/>
            <person name="Wang H."/>
            <person name="Wang A."/>
            <person name="Jiang F."/>
            <person name="Liu H."/>
            <person name="Zhao H."/>
            <person name="Xu D."/>
            <person name="Zhang Y."/>
        </authorList>
    </citation>
    <scope>NUCLEOTIDE SEQUENCE [LARGE SCALE GENOMIC DNA]</scope>
    <source>
        <strain evidence="2">cv. Yunnan</strain>
        <tissue evidence="1">Leaves</tissue>
    </source>
</reference>
<sequence length="141" mass="15896">MPTGDQRRPFVPICAQAAQAPDHSAAVFRRFNIPLFYLKQSNYRFQRLHHHPIRGSHIHLPTVCRQCRCKVHSSAIACRRLIPGDHQRFFSGTGVGNPLRRPSKTRNADSFPSKTSFKKDEMRANLTSRLTATGGNEGNGM</sequence>
<protein>
    <submittedName>
        <fullName evidence="1">Uncharacterized protein</fullName>
    </submittedName>
</protein>
<proteinExistence type="predicted"/>
<evidence type="ECO:0000313" key="1">
    <source>
        <dbReference type="EMBL" id="KAI3712153.1"/>
    </source>
</evidence>
<evidence type="ECO:0000313" key="2">
    <source>
        <dbReference type="Proteomes" id="UP001056120"/>
    </source>
</evidence>
<accession>A0ACB9AQQ3</accession>
<gene>
    <name evidence="1" type="ORF">L1987_70702</name>
</gene>
<name>A0ACB9AQQ3_9ASTR</name>
<comment type="caution">
    <text evidence="1">The sequence shown here is derived from an EMBL/GenBank/DDBJ whole genome shotgun (WGS) entry which is preliminary data.</text>
</comment>
<organism evidence="1 2">
    <name type="scientific">Smallanthus sonchifolius</name>
    <dbReference type="NCBI Taxonomy" id="185202"/>
    <lineage>
        <taxon>Eukaryota</taxon>
        <taxon>Viridiplantae</taxon>
        <taxon>Streptophyta</taxon>
        <taxon>Embryophyta</taxon>
        <taxon>Tracheophyta</taxon>
        <taxon>Spermatophyta</taxon>
        <taxon>Magnoliopsida</taxon>
        <taxon>eudicotyledons</taxon>
        <taxon>Gunneridae</taxon>
        <taxon>Pentapetalae</taxon>
        <taxon>asterids</taxon>
        <taxon>campanulids</taxon>
        <taxon>Asterales</taxon>
        <taxon>Asteraceae</taxon>
        <taxon>Asteroideae</taxon>
        <taxon>Heliantheae alliance</taxon>
        <taxon>Millerieae</taxon>
        <taxon>Smallanthus</taxon>
    </lineage>
</organism>
<reference evidence="2" key="1">
    <citation type="journal article" date="2022" name="Mol. Ecol. Resour.">
        <title>The genomes of chicory, endive, great burdock and yacon provide insights into Asteraceae palaeo-polyploidization history and plant inulin production.</title>
        <authorList>
            <person name="Fan W."/>
            <person name="Wang S."/>
            <person name="Wang H."/>
            <person name="Wang A."/>
            <person name="Jiang F."/>
            <person name="Liu H."/>
            <person name="Zhao H."/>
            <person name="Xu D."/>
            <person name="Zhang Y."/>
        </authorList>
    </citation>
    <scope>NUCLEOTIDE SEQUENCE [LARGE SCALE GENOMIC DNA]</scope>
    <source>
        <strain evidence="2">cv. Yunnan</strain>
    </source>
</reference>